<protein>
    <recommendedName>
        <fullName evidence="2">C2H2-type domain-containing protein</fullName>
    </recommendedName>
</protein>
<dbReference type="RefSeq" id="XP_018990142.1">
    <property type="nucleotide sequence ID" value="XM_019141335.1"/>
</dbReference>
<feature type="domain" description="C2H2-type" evidence="2">
    <location>
        <begin position="251"/>
        <end position="279"/>
    </location>
</feature>
<dbReference type="SMART" id="SM00355">
    <property type="entry name" value="ZnF_C2H2"/>
    <property type="match status" value="2"/>
</dbReference>
<sequence>MENSATRIGFISSPSFYKATLAQGQALYSRRLRQGNDDREVRHSSGLLARTAPCQVLGGSTWKEVGIHPNINLFLHTTSKTPNRNMRHENSRASLLLGAPLFSPSLAPPWPSVAPPWPSVTSPLSVAPLWPLTFYSAPHPLPPLILSLPSPPSPNLPGPSSPASPPVVPVPKGTELDIPFRNALKFFARLSEAVCHEACDTVYRAPDSRRTRKHRTFWANGPSDYVGTNPRDPLGGSFTFRELDKPQRPLPKCSDCGKVFSTNGNRDIHKVDVHGRKTFVCEHDGCVTRLASEWRLKRHMRLVHRKNSAM</sequence>
<keyword evidence="1" id="KW-0862">Zinc</keyword>
<name>A0A1E3HG17_9TREE</name>
<dbReference type="InterPro" id="IPR013087">
    <property type="entry name" value="Znf_C2H2_type"/>
</dbReference>
<keyword evidence="4" id="KW-1185">Reference proteome</keyword>
<dbReference type="Proteomes" id="UP000094065">
    <property type="component" value="Unassembled WGS sequence"/>
</dbReference>
<keyword evidence="1" id="KW-0479">Metal-binding</keyword>
<accession>A0A1E3HG17</accession>
<dbReference type="GeneID" id="30158082"/>
<dbReference type="AlphaFoldDB" id="A0A1E3HG17"/>
<evidence type="ECO:0000313" key="3">
    <source>
        <dbReference type="EMBL" id="ODN74361.1"/>
    </source>
</evidence>
<proteinExistence type="predicted"/>
<dbReference type="InterPro" id="IPR036236">
    <property type="entry name" value="Znf_C2H2_sf"/>
</dbReference>
<dbReference type="PROSITE" id="PS50157">
    <property type="entry name" value="ZINC_FINGER_C2H2_2"/>
    <property type="match status" value="1"/>
</dbReference>
<organism evidence="3 4">
    <name type="scientific">Cryptococcus amylolentus CBS 6039</name>
    <dbReference type="NCBI Taxonomy" id="1295533"/>
    <lineage>
        <taxon>Eukaryota</taxon>
        <taxon>Fungi</taxon>
        <taxon>Dikarya</taxon>
        <taxon>Basidiomycota</taxon>
        <taxon>Agaricomycotina</taxon>
        <taxon>Tremellomycetes</taxon>
        <taxon>Tremellales</taxon>
        <taxon>Cryptococcaceae</taxon>
        <taxon>Cryptococcus</taxon>
    </lineage>
</organism>
<evidence type="ECO:0000259" key="2">
    <source>
        <dbReference type="PROSITE" id="PS50157"/>
    </source>
</evidence>
<keyword evidence="1" id="KW-0863">Zinc-finger</keyword>
<dbReference type="STRING" id="1295533.A0A1E3HG17"/>
<dbReference type="GO" id="GO:0008270">
    <property type="term" value="F:zinc ion binding"/>
    <property type="evidence" value="ECO:0007669"/>
    <property type="project" value="UniProtKB-KW"/>
</dbReference>
<dbReference type="PROSITE" id="PS00028">
    <property type="entry name" value="ZINC_FINGER_C2H2_1"/>
    <property type="match status" value="2"/>
</dbReference>
<comment type="caution">
    <text evidence="3">The sequence shown here is derived from an EMBL/GenBank/DDBJ whole genome shotgun (WGS) entry which is preliminary data.</text>
</comment>
<dbReference type="EMBL" id="AWGJ01000011">
    <property type="protein sequence ID" value="ODN74361.1"/>
    <property type="molecule type" value="Genomic_DNA"/>
</dbReference>
<dbReference type="SUPFAM" id="SSF57667">
    <property type="entry name" value="beta-beta-alpha zinc fingers"/>
    <property type="match status" value="1"/>
</dbReference>
<gene>
    <name evidence="3" type="ORF">L202_06773</name>
</gene>
<dbReference type="OrthoDB" id="6077919at2759"/>
<dbReference type="Gene3D" id="3.30.160.60">
    <property type="entry name" value="Classic Zinc Finger"/>
    <property type="match status" value="1"/>
</dbReference>
<evidence type="ECO:0000256" key="1">
    <source>
        <dbReference type="PROSITE-ProRule" id="PRU00042"/>
    </source>
</evidence>
<evidence type="ECO:0000313" key="4">
    <source>
        <dbReference type="Proteomes" id="UP000094065"/>
    </source>
</evidence>
<reference evidence="3 4" key="1">
    <citation type="submission" date="2016-06" db="EMBL/GenBank/DDBJ databases">
        <title>Evolution of pathogenesis and genome organization in the Tremellales.</title>
        <authorList>
            <person name="Cuomo C."/>
            <person name="Litvintseva A."/>
            <person name="Heitman J."/>
            <person name="Chen Y."/>
            <person name="Sun S."/>
            <person name="Springer D."/>
            <person name="Dromer F."/>
            <person name="Young S."/>
            <person name="Zeng Q."/>
            <person name="Chapman S."/>
            <person name="Gujja S."/>
            <person name="Saif S."/>
            <person name="Birren B."/>
        </authorList>
    </citation>
    <scope>NUCLEOTIDE SEQUENCE [LARGE SCALE GENOMIC DNA]</scope>
    <source>
        <strain evidence="3 4">CBS 6039</strain>
    </source>
</reference>